<dbReference type="Gene3D" id="1.10.10.10">
    <property type="entry name" value="Winged helix-like DNA-binding domain superfamily/Winged helix DNA-binding domain"/>
    <property type="match status" value="1"/>
</dbReference>
<dbReference type="InterPro" id="IPR000847">
    <property type="entry name" value="LysR_HTH_N"/>
</dbReference>
<dbReference type="Gene3D" id="3.40.190.290">
    <property type="match status" value="1"/>
</dbReference>
<accession>A0A7H8NET5</accession>
<evidence type="ECO:0000256" key="1">
    <source>
        <dbReference type="ARBA" id="ARBA00009437"/>
    </source>
</evidence>
<evidence type="ECO:0000256" key="3">
    <source>
        <dbReference type="ARBA" id="ARBA00023125"/>
    </source>
</evidence>
<gene>
    <name evidence="6" type="ORF">HUT08_29535</name>
</gene>
<dbReference type="GO" id="GO:0032993">
    <property type="term" value="C:protein-DNA complex"/>
    <property type="evidence" value="ECO:0007669"/>
    <property type="project" value="TreeGrafter"/>
</dbReference>
<dbReference type="PANTHER" id="PTHR30346">
    <property type="entry name" value="TRANSCRIPTIONAL DUAL REGULATOR HCAR-RELATED"/>
    <property type="match status" value="1"/>
</dbReference>
<evidence type="ECO:0000313" key="6">
    <source>
        <dbReference type="EMBL" id="QKW53000.1"/>
    </source>
</evidence>
<dbReference type="Pfam" id="PF03466">
    <property type="entry name" value="LysR_substrate"/>
    <property type="match status" value="1"/>
</dbReference>
<evidence type="ECO:0000313" key="7">
    <source>
        <dbReference type="Proteomes" id="UP000509303"/>
    </source>
</evidence>
<organism evidence="6 7">
    <name type="scientific">Streptomyces buecherae</name>
    <dbReference type="NCBI Taxonomy" id="2763006"/>
    <lineage>
        <taxon>Bacteria</taxon>
        <taxon>Bacillati</taxon>
        <taxon>Actinomycetota</taxon>
        <taxon>Actinomycetes</taxon>
        <taxon>Kitasatosporales</taxon>
        <taxon>Streptomycetaceae</taxon>
        <taxon>Streptomyces</taxon>
    </lineage>
</organism>
<keyword evidence="7" id="KW-1185">Reference proteome</keyword>
<dbReference type="PANTHER" id="PTHR30346:SF30">
    <property type="entry name" value="SMALL NEUTRAL PROTEASE REGULATORY PROTEIN"/>
    <property type="match status" value="1"/>
</dbReference>
<dbReference type="PROSITE" id="PS50931">
    <property type="entry name" value="HTH_LYSR"/>
    <property type="match status" value="1"/>
</dbReference>
<evidence type="ECO:0000256" key="2">
    <source>
        <dbReference type="ARBA" id="ARBA00023015"/>
    </source>
</evidence>
<dbReference type="InterPro" id="IPR036388">
    <property type="entry name" value="WH-like_DNA-bd_sf"/>
</dbReference>
<dbReference type="RefSeq" id="WP_176164710.1">
    <property type="nucleotide sequence ID" value="NZ_CP054929.1"/>
</dbReference>
<comment type="similarity">
    <text evidence="1">Belongs to the LysR transcriptional regulatory family.</text>
</comment>
<dbReference type="Proteomes" id="UP000509303">
    <property type="component" value="Chromosome"/>
</dbReference>
<dbReference type="InterPro" id="IPR005119">
    <property type="entry name" value="LysR_subst-bd"/>
</dbReference>
<keyword evidence="4" id="KW-0804">Transcription</keyword>
<dbReference type="CDD" id="cd08414">
    <property type="entry name" value="PBP2_LTTR_aromatics_like"/>
    <property type="match status" value="1"/>
</dbReference>
<dbReference type="GO" id="GO:0003677">
    <property type="term" value="F:DNA binding"/>
    <property type="evidence" value="ECO:0007669"/>
    <property type="project" value="UniProtKB-KW"/>
</dbReference>
<dbReference type="Pfam" id="PF00126">
    <property type="entry name" value="HTH_1"/>
    <property type="match status" value="1"/>
</dbReference>
<proteinExistence type="inferred from homology"/>
<dbReference type="GO" id="GO:0003700">
    <property type="term" value="F:DNA-binding transcription factor activity"/>
    <property type="evidence" value="ECO:0007669"/>
    <property type="project" value="InterPro"/>
</dbReference>
<name>A0A7H8NET5_9ACTN</name>
<dbReference type="SUPFAM" id="SSF53850">
    <property type="entry name" value="Periplasmic binding protein-like II"/>
    <property type="match status" value="1"/>
</dbReference>
<dbReference type="PRINTS" id="PR00039">
    <property type="entry name" value="HTHLYSR"/>
</dbReference>
<evidence type="ECO:0000259" key="5">
    <source>
        <dbReference type="PROSITE" id="PS50931"/>
    </source>
</evidence>
<feature type="domain" description="HTH lysR-type" evidence="5">
    <location>
        <begin position="1"/>
        <end position="60"/>
    </location>
</feature>
<protein>
    <submittedName>
        <fullName evidence="6">LysR family transcriptional regulator</fullName>
    </submittedName>
</protein>
<evidence type="ECO:0000256" key="4">
    <source>
        <dbReference type="ARBA" id="ARBA00023163"/>
    </source>
</evidence>
<dbReference type="SUPFAM" id="SSF46785">
    <property type="entry name" value="Winged helix' DNA-binding domain"/>
    <property type="match status" value="1"/>
</dbReference>
<keyword evidence="3" id="KW-0238">DNA-binding</keyword>
<dbReference type="AlphaFoldDB" id="A0A7H8NET5"/>
<dbReference type="EMBL" id="CP054929">
    <property type="protein sequence ID" value="QKW53000.1"/>
    <property type="molecule type" value="Genomic_DNA"/>
</dbReference>
<keyword evidence="2" id="KW-0805">Transcription regulation</keyword>
<sequence>MDLEMRHLRAIRTIAEAGSLTRAAAVLGLAQPALSAQLKRIEASLGGRLFERGRYGVRTTALGDFVLDRARILLPAVGQLQREAVRLTQDGEQAPAFRLGGTHGPLLGAMVDRLSAAHPGAPVTTRISWSDREIAASVADGRLNFAVIGACGQSTPPEPDRLAWRQFAVDPIFVMLSTDHPLAARSEVELADLADEAWAVVPGDGCFGECFNAACARAGFRPRRLYETDIASCVYLAEVGRAAGLCRATLPTPPGLVTRALAGTPLMWRHLIGWDPYGPAADVASDVVEHAYAAHTDAATRSESYAAWLAAHDAEVWNPAPNPRRAPSRPGERSLA</sequence>
<dbReference type="InterPro" id="IPR036390">
    <property type="entry name" value="WH_DNA-bd_sf"/>
</dbReference>
<reference evidence="6 7" key="1">
    <citation type="submission" date="2020-06" db="EMBL/GenBank/DDBJ databases">
        <title>Genome mining for natural products.</title>
        <authorList>
            <person name="Zhang B."/>
            <person name="Shi J."/>
            <person name="Ge H."/>
        </authorList>
    </citation>
    <scope>NUCLEOTIDE SEQUENCE [LARGE SCALE GENOMIC DNA]</scope>
    <source>
        <strain evidence="6 7">NA00687</strain>
    </source>
</reference>